<dbReference type="AlphaFoldDB" id="A0AAW9EE22"/>
<comment type="caution">
    <text evidence="1">The sequence shown here is derived from an EMBL/GenBank/DDBJ whole genome shotgun (WGS) entry which is preliminary data.</text>
</comment>
<reference evidence="1" key="1">
    <citation type="submission" date="2023-11" db="EMBL/GenBank/DDBJ databases">
        <title>Detection of rare carbapenemases in Enterobacterales - comparison of two colorimetric and two CIM-based carbapenemase assays.</title>
        <authorList>
            <person name="Schaffarczyk L."/>
            <person name="Noster J."/>
            <person name="Stelzer Y."/>
            <person name="Sattler J."/>
            <person name="Gatermann S."/>
            <person name="Hamprecht A."/>
        </authorList>
    </citation>
    <scope>NUCLEOTIDE SEQUENCE</scope>
    <source>
        <strain evidence="1">CIM-Cont-037</strain>
    </source>
</reference>
<feature type="non-terminal residue" evidence="1">
    <location>
        <position position="1"/>
    </location>
</feature>
<proteinExistence type="predicted"/>
<accession>A0AAW9EE22</accession>
<dbReference type="EMBL" id="JAWZZT010000957">
    <property type="protein sequence ID" value="MDX7018470.1"/>
    <property type="molecule type" value="Genomic_DNA"/>
</dbReference>
<gene>
    <name evidence="1" type="ORF">SJ059_29030</name>
</gene>
<feature type="non-terminal residue" evidence="1">
    <location>
        <position position="89"/>
    </location>
</feature>
<name>A0AAW9EE22_KLEAE</name>
<organism evidence="1 2">
    <name type="scientific">Klebsiella aerogenes</name>
    <name type="common">Enterobacter aerogenes</name>
    <dbReference type="NCBI Taxonomy" id="548"/>
    <lineage>
        <taxon>Bacteria</taxon>
        <taxon>Pseudomonadati</taxon>
        <taxon>Pseudomonadota</taxon>
        <taxon>Gammaproteobacteria</taxon>
        <taxon>Enterobacterales</taxon>
        <taxon>Enterobacteriaceae</taxon>
        <taxon>Klebsiella/Raoultella group</taxon>
        <taxon>Klebsiella</taxon>
    </lineage>
</organism>
<evidence type="ECO:0000313" key="2">
    <source>
        <dbReference type="Proteomes" id="UP001279012"/>
    </source>
</evidence>
<dbReference type="Proteomes" id="UP001279012">
    <property type="component" value="Unassembled WGS sequence"/>
</dbReference>
<evidence type="ECO:0000313" key="1">
    <source>
        <dbReference type="EMBL" id="MDX7018470.1"/>
    </source>
</evidence>
<sequence>SEPVVGFVARCFQAAAAEYAIFSGITVYDFSPETRIAILDMQNVLGDRTTPAGKLKSGIMYLFARQMAVRNYYLPQSAETFIPALPEQY</sequence>
<protein>
    <submittedName>
        <fullName evidence="1">Uncharacterized protein</fullName>
    </submittedName>
</protein>